<reference evidence="3 4" key="1">
    <citation type="submission" date="2024-10" db="EMBL/GenBank/DDBJ databases">
        <authorList>
            <person name="Kim D."/>
        </authorList>
    </citation>
    <scope>NUCLEOTIDE SEQUENCE [LARGE SCALE GENOMIC DNA]</scope>
    <source>
        <strain evidence="3">BH-2024</strain>
    </source>
</reference>
<evidence type="ECO:0000313" key="3">
    <source>
        <dbReference type="EMBL" id="KAL3072272.1"/>
    </source>
</evidence>
<feature type="region of interest" description="Disordered" evidence="1">
    <location>
        <begin position="115"/>
        <end position="135"/>
    </location>
</feature>
<protein>
    <submittedName>
        <fullName evidence="3">Uncharacterized protein</fullName>
    </submittedName>
</protein>
<name>A0ABD2I343_9BILA</name>
<evidence type="ECO:0000313" key="4">
    <source>
        <dbReference type="Proteomes" id="UP001620626"/>
    </source>
</evidence>
<dbReference type="EMBL" id="JBICBT010001335">
    <property type="protein sequence ID" value="KAL3072269.1"/>
    <property type="molecule type" value="Genomic_DNA"/>
</dbReference>
<dbReference type="Proteomes" id="UP001620626">
    <property type="component" value="Unassembled WGS sequence"/>
</dbReference>
<evidence type="ECO:0000256" key="1">
    <source>
        <dbReference type="SAM" id="MobiDB-lite"/>
    </source>
</evidence>
<gene>
    <name evidence="2" type="ORF">niasHT_033435</name>
    <name evidence="3" type="ORF">niasHT_033438</name>
</gene>
<dbReference type="EMBL" id="JBICBT010001335">
    <property type="protein sequence ID" value="KAL3072272.1"/>
    <property type="molecule type" value="Genomic_DNA"/>
</dbReference>
<accession>A0ABD2I343</accession>
<keyword evidence="4" id="KW-1185">Reference proteome</keyword>
<comment type="caution">
    <text evidence="3">The sequence shown here is derived from an EMBL/GenBank/DDBJ whole genome shotgun (WGS) entry which is preliminary data.</text>
</comment>
<organism evidence="3 4">
    <name type="scientific">Heterodera trifolii</name>
    <dbReference type="NCBI Taxonomy" id="157864"/>
    <lineage>
        <taxon>Eukaryota</taxon>
        <taxon>Metazoa</taxon>
        <taxon>Ecdysozoa</taxon>
        <taxon>Nematoda</taxon>
        <taxon>Chromadorea</taxon>
        <taxon>Rhabditida</taxon>
        <taxon>Tylenchina</taxon>
        <taxon>Tylenchomorpha</taxon>
        <taxon>Tylenchoidea</taxon>
        <taxon>Heteroderidae</taxon>
        <taxon>Heteroderinae</taxon>
        <taxon>Heterodera</taxon>
    </lineage>
</organism>
<dbReference type="AlphaFoldDB" id="A0ABD2I343"/>
<sequence>MSLSRFQIPAKRPAPEEEELESAKNLREVIRFAGAGTFYIGAIVADLQYQVYDAAETFLGLKATQVVEMEDKVLYAHLEAKLGSMITAKVTIKEDSQSFTGFDWVVNRFYKTTTKKTGEDQDGAGGSKEKIARSE</sequence>
<evidence type="ECO:0000313" key="2">
    <source>
        <dbReference type="EMBL" id="KAL3072269.1"/>
    </source>
</evidence>
<proteinExistence type="predicted"/>